<protein>
    <submittedName>
        <fullName evidence="2">Uncharacterized protein</fullName>
    </submittedName>
</protein>
<sequence length="209" mass="23848">MKYYRLSVFLWVITSPLFAQSNVAIVPKSNTKSFIQKGRKIVSQSKGDLNKDGLPDWIIVTQDTVADTAPYRLQVFFTQPDGQQKLIVSSDKIIAPQFPNGKNGLRSDAGFESVTINNQVITIKNQLTRGMFSHKFRYQHGNFELIGFKHSGSDGLGSMYNDDFNLSSGIRFYKEQRYDTGKIITNKKEKKLIRPLPKLQDYVPFEKDL</sequence>
<keyword evidence="1" id="KW-0732">Signal</keyword>
<gene>
    <name evidence="2" type="ORF">LY11_01831</name>
</gene>
<reference evidence="2 3" key="1">
    <citation type="submission" date="2018-06" db="EMBL/GenBank/DDBJ databases">
        <title>Genomic Encyclopedia of Archaeal and Bacterial Type Strains, Phase II (KMG-II): from individual species to whole genera.</title>
        <authorList>
            <person name="Goeker M."/>
        </authorList>
    </citation>
    <scope>NUCLEOTIDE SEQUENCE [LARGE SCALE GENOMIC DNA]</scope>
    <source>
        <strain evidence="2 3">DSM 14825</strain>
    </source>
</reference>
<evidence type="ECO:0000313" key="2">
    <source>
        <dbReference type="EMBL" id="RAJ32150.1"/>
    </source>
</evidence>
<feature type="chain" id="PRO_5016296545" evidence="1">
    <location>
        <begin position="20"/>
        <end position="209"/>
    </location>
</feature>
<dbReference type="RefSeq" id="WP_111633387.1">
    <property type="nucleotide sequence ID" value="NZ_QLLR01000006.1"/>
</dbReference>
<dbReference type="OrthoDB" id="86940at2"/>
<dbReference type="Proteomes" id="UP000249754">
    <property type="component" value="Unassembled WGS sequence"/>
</dbReference>
<name>A0A327SS78_9SPHI</name>
<proteinExistence type="predicted"/>
<feature type="signal peptide" evidence="1">
    <location>
        <begin position="1"/>
        <end position="19"/>
    </location>
</feature>
<accession>A0A327SS78</accession>
<dbReference type="EMBL" id="QLLR01000006">
    <property type="protein sequence ID" value="RAJ32150.1"/>
    <property type="molecule type" value="Genomic_DNA"/>
</dbReference>
<comment type="caution">
    <text evidence="2">The sequence shown here is derived from an EMBL/GenBank/DDBJ whole genome shotgun (WGS) entry which is preliminary data.</text>
</comment>
<evidence type="ECO:0000313" key="3">
    <source>
        <dbReference type="Proteomes" id="UP000249754"/>
    </source>
</evidence>
<dbReference type="AlphaFoldDB" id="A0A327SS78"/>
<evidence type="ECO:0000256" key="1">
    <source>
        <dbReference type="SAM" id="SignalP"/>
    </source>
</evidence>
<organism evidence="2 3">
    <name type="scientific">Pedobacter cryoconitis</name>
    <dbReference type="NCBI Taxonomy" id="188932"/>
    <lineage>
        <taxon>Bacteria</taxon>
        <taxon>Pseudomonadati</taxon>
        <taxon>Bacteroidota</taxon>
        <taxon>Sphingobacteriia</taxon>
        <taxon>Sphingobacteriales</taxon>
        <taxon>Sphingobacteriaceae</taxon>
        <taxon>Pedobacter</taxon>
    </lineage>
</organism>